<evidence type="ECO:0000313" key="2">
    <source>
        <dbReference type="EMBL" id="CAI2361405.1"/>
    </source>
</evidence>
<feature type="transmembrane region" description="Helical" evidence="1">
    <location>
        <begin position="114"/>
        <end position="134"/>
    </location>
</feature>
<dbReference type="Proteomes" id="UP001295684">
    <property type="component" value="Unassembled WGS sequence"/>
</dbReference>
<comment type="caution">
    <text evidence="2">The sequence shown here is derived from an EMBL/GenBank/DDBJ whole genome shotgun (WGS) entry which is preliminary data.</text>
</comment>
<evidence type="ECO:0000313" key="3">
    <source>
        <dbReference type="Proteomes" id="UP001295684"/>
    </source>
</evidence>
<accession>A0AAD1U3E7</accession>
<organism evidence="2 3">
    <name type="scientific">Euplotes crassus</name>
    <dbReference type="NCBI Taxonomy" id="5936"/>
    <lineage>
        <taxon>Eukaryota</taxon>
        <taxon>Sar</taxon>
        <taxon>Alveolata</taxon>
        <taxon>Ciliophora</taxon>
        <taxon>Intramacronucleata</taxon>
        <taxon>Spirotrichea</taxon>
        <taxon>Hypotrichia</taxon>
        <taxon>Euplotida</taxon>
        <taxon>Euplotidae</taxon>
        <taxon>Moneuplotes</taxon>
    </lineage>
</organism>
<feature type="transmembrane region" description="Helical" evidence="1">
    <location>
        <begin position="583"/>
        <end position="602"/>
    </location>
</feature>
<feature type="transmembrane region" description="Helical" evidence="1">
    <location>
        <begin position="86"/>
        <end position="108"/>
    </location>
</feature>
<keyword evidence="1" id="KW-1133">Transmembrane helix</keyword>
<keyword evidence="1" id="KW-0472">Membrane</keyword>
<gene>
    <name evidence="2" type="ORF">ECRASSUSDP1_LOCUS2716</name>
</gene>
<keyword evidence="3" id="KW-1185">Reference proteome</keyword>
<sequence>MEMKIKQNSLVAKRPLKPSNTKAVFIEPQGKNSNSYKSIQRGFELQNETNGAKLNENLQKQPRLKQDKKNITNEEQRFLDDPGISYGWIIILMALWMVINVFTGLPIIFSFSLIFFSGPYMGVLTAIFAHTLLARKYYHKSSIKDLFTVHGINIFCINLVIDIAVLTSIHYAIEEHCKHRIPSFLRYIERAIPISATLFIHFILFYLLNFLYDRLIKVKAEDTAASSSRGTESKSYLPLKPALGIQLLLFQLLISIYFAVVFELTYQSMPYLAQSFCILYPVLIGTAKTFQMWCINEYEIDTIYEFLSLGLAAFPYRFLFFTVDLPIVATLIVMIKFGYKINGYVLAYLPKTLQYKKKLEGCFKKKNKTGIKDNSKEVPIQKSCSNDISELGIAENMRSNSNLNDIHSHSCKDENRGPRFSEEHNFEENKYQSQHYSSKKAKNLEIEALYGREPTANKTPNMEIELENRAEKSIISEKPSLIPENSEILLSKEVSLKFFIQQFLDIGDIIGTLIIFILLRAVGKGDIGNLSRSHTILFCIEVTIEFTLEIFWSIGIVPIIKKITVLKDFRPSAGAREILMKEMVYLSILSIMTYPMMLFMILNQ</sequence>
<feature type="transmembrane region" description="Helical" evidence="1">
    <location>
        <begin position="243"/>
        <end position="265"/>
    </location>
</feature>
<proteinExistence type="predicted"/>
<feature type="transmembrane region" description="Helical" evidence="1">
    <location>
        <begin position="535"/>
        <end position="560"/>
    </location>
</feature>
<reference evidence="2" key="1">
    <citation type="submission" date="2023-07" db="EMBL/GenBank/DDBJ databases">
        <authorList>
            <consortium name="AG Swart"/>
            <person name="Singh M."/>
            <person name="Singh A."/>
            <person name="Seah K."/>
            <person name="Emmerich C."/>
        </authorList>
    </citation>
    <scope>NUCLEOTIDE SEQUENCE</scope>
    <source>
        <strain evidence="2">DP1</strain>
    </source>
</reference>
<dbReference type="EMBL" id="CAMPGE010002596">
    <property type="protein sequence ID" value="CAI2361405.1"/>
    <property type="molecule type" value="Genomic_DNA"/>
</dbReference>
<feature type="transmembrane region" description="Helical" evidence="1">
    <location>
        <begin position="191"/>
        <end position="212"/>
    </location>
</feature>
<dbReference type="AlphaFoldDB" id="A0AAD1U3E7"/>
<protein>
    <submittedName>
        <fullName evidence="2">Uncharacterized protein</fullName>
    </submittedName>
</protein>
<feature type="transmembrane region" description="Helical" evidence="1">
    <location>
        <begin position="146"/>
        <end position="171"/>
    </location>
</feature>
<feature type="transmembrane region" description="Helical" evidence="1">
    <location>
        <begin position="271"/>
        <end position="290"/>
    </location>
</feature>
<name>A0AAD1U3E7_EUPCR</name>
<feature type="transmembrane region" description="Helical" evidence="1">
    <location>
        <begin position="503"/>
        <end position="523"/>
    </location>
</feature>
<evidence type="ECO:0000256" key="1">
    <source>
        <dbReference type="SAM" id="Phobius"/>
    </source>
</evidence>
<keyword evidence="1" id="KW-0812">Transmembrane</keyword>